<dbReference type="SUPFAM" id="SSF56925">
    <property type="entry name" value="OMPA-like"/>
    <property type="match status" value="1"/>
</dbReference>
<feature type="domain" description="Outer membrane protein beta-barrel" evidence="3">
    <location>
        <begin position="6"/>
        <end position="202"/>
    </location>
</feature>
<dbReference type="STRING" id="1280949.HAD_00575"/>
<reference evidence="4 5" key="1">
    <citation type="journal article" date="2014" name="Antonie Van Leeuwenhoek">
        <title>Hyphomonas beringensis sp. nov. and Hyphomonas chukchiensis sp. nov., isolated from surface seawater of the Bering Sea and Chukchi Sea.</title>
        <authorList>
            <person name="Li C."/>
            <person name="Lai Q."/>
            <person name="Li G."/>
            <person name="Dong C."/>
            <person name="Wang J."/>
            <person name="Liao Y."/>
            <person name="Shao Z."/>
        </authorList>
    </citation>
    <scope>NUCLEOTIDE SEQUENCE [LARGE SCALE GENOMIC DNA]</scope>
    <source>
        <strain evidence="4 5">MHS-3</strain>
    </source>
</reference>
<dbReference type="OrthoDB" id="7620169at2"/>
<evidence type="ECO:0000256" key="1">
    <source>
        <dbReference type="ARBA" id="ARBA00022729"/>
    </source>
</evidence>
<dbReference type="RefSeq" id="WP_035568651.1">
    <property type="nucleotide sequence ID" value="NZ_ARYH01000001.1"/>
</dbReference>
<dbReference type="Gene3D" id="2.40.160.20">
    <property type="match status" value="1"/>
</dbReference>
<evidence type="ECO:0000313" key="5">
    <source>
        <dbReference type="Proteomes" id="UP000027446"/>
    </source>
</evidence>
<keyword evidence="1 2" id="KW-0732">Signal</keyword>
<feature type="chain" id="PRO_5001660648" evidence="2">
    <location>
        <begin position="20"/>
        <end position="202"/>
    </location>
</feature>
<proteinExistence type="predicted"/>
<dbReference type="EMBL" id="ARYH01000001">
    <property type="protein sequence ID" value="KCZ84128.1"/>
    <property type="molecule type" value="Genomic_DNA"/>
</dbReference>
<name>A0A069E2L4_9PROT</name>
<keyword evidence="5" id="KW-1185">Reference proteome</keyword>
<evidence type="ECO:0000313" key="4">
    <source>
        <dbReference type="EMBL" id="KCZ84128.1"/>
    </source>
</evidence>
<feature type="signal peptide" evidence="2">
    <location>
        <begin position="1"/>
        <end position="19"/>
    </location>
</feature>
<dbReference type="Proteomes" id="UP000027446">
    <property type="component" value="Unassembled WGS sequence"/>
</dbReference>
<dbReference type="AlphaFoldDB" id="A0A069E2L4"/>
<protein>
    <submittedName>
        <fullName evidence="4">OmpA/MotB domain-containing protein</fullName>
    </submittedName>
</protein>
<gene>
    <name evidence="4" type="ORF">HAD_00575</name>
</gene>
<dbReference type="InterPro" id="IPR027385">
    <property type="entry name" value="Beta-barrel_OMP"/>
</dbReference>
<comment type="caution">
    <text evidence="4">The sequence shown here is derived from an EMBL/GenBank/DDBJ whole genome shotgun (WGS) entry which is preliminary data.</text>
</comment>
<evidence type="ECO:0000256" key="2">
    <source>
        <dbReference type="SAM" id="SignalP"/>
    </source>
</evidence>
<dbReference type="PATRIC" id="fig|1280949.3.peg.118"/>
<dbReference type="Pfam" id="PF13505">
    <property type="entry name" value="OMP_b-brl"/>
    <property type="match status" value="1"/>
</dbReference>
<evidence type="ECO:0000259" key="3">
    <source>
        <dbReference type="Pfam" id="PF13505"/>
    </source>
</evidence>
<dbReference type="InterPro" id="IPR011250">
    <property type="entry name" value="OMP/PagP_B-barrel"/>
</dbReference>
<sequence length="202" mass="21559">MRTFTFLLAAATVIPCAYAEGSDESGWYAGLSYERLQETDGQNEYQALGLTGGYDFNRYFGAEVTAATGIDGDGTFSPGGTYDVNGNTVTLPAFRTSADLTHRIDLMGVGHLPVTDRIRLVAKAGVSHYKYDVTQQTGSSPDFGDGITISSSPSGYGFAGSLGAEVSLTESTSLTGGYNYYAEQGRMDDDVEGFQIGLKHRF</sequence>
<organism evidence="4 5">
    <name type="scientific">Hyphomonas adhaerens MHS-3</name>
    <dbReference type="NCBI Taxonomy" id="1280949"/>
    <lineage>
        <taxon>Bacteria</taxon>
        <taxon>Pseudomonadati</taxon>
        <taxon>Pseudomonadota</taxon>
        <taxon>Alphaproteobacteria</taxon>
        <taxon>Hyphomonadales</taxon>
        <taxon>Hyphomonadaceae</taxon>
        <taxon>Hyphomonas</taxon>
    </lineage>
</organism>
<accession>A0A069E2L4</accession>